<evidence type="ECO:0000259" key="3">
    <source>
        <dbReference type="Pfam" id="PF08239"/>
    </source>
</evidence>
<dbReference type="InterPro" id="IPR050570">
    <property type="entry name" value="Cell_wall_metabolism_enzyme"/>
</dbReference>
<evidence type="ECO:0000313" key="4">
    <source>
        <dbReference type="EMBL" id="GAK74612.1"/>
    </source>
</evidence>
<dbReference type="InterPro" id="IPR003646">
    <property type="entry name" value="SH3-like_bac-type"/>
</dbReference>
<evidence type="ECO:0000256" key="1">
    <source>
        <dbReference type="SAM" id="Phobius"/>
    </source>
</evidence>
<dbReference type="Gene3D" id="2.70.70.10">
    <property type="entry name" value="Glucose Permease (Domain IIA)"/>
    <property type="match status" value="1"/>
</dbReference>
<dbReference type="GO" id="GO:0004222">
    <property type="term" value="F:metalloendopeptidase activity"/>
    <property type="evidence" value="ECO:0007669"/>
    <property type="project" value="TreeGrafter"/>
</dbReference>
<dbReference type="Proteomes" id="UP000028980">
    <property type="component" value="Unassembled WGS sequence"/>
</dbReference>
<dbReference type="PANTHER" id="PTHR21666:SF268">
    <property type="entry name" value="PEPTIDASE M23 DOMAIN-CONTAINING PROTEIN"/>
    <property type="match status" value="1"/>
</dbReference>
<dbReference type="Pfam" id="PF01551">
    <property type="entry name" value="Peptidase_M23"/>
    <property type="match status" value="1"/>
</dbReference>
<sequence>MQFIKKYWLYTSILIAIIALIITYAVKPALFDFILKPSQRTIYERNFNDNPEKLKRWNNLLSIASKDQVTINESTAERVVTTPQKPFTASYLIDLQLGEVLVSTIASKSSWILEARDLSGDLLQDAQLKNNHLSLNYKPNKNIKVRIILQAKLETESTTDFKIYTLPQYDFPVAGKDNTAIQSFWGGASRGGGSRSHEGNDIFASKGHPVVAITYGTISSIRNRGLGGKQVWVKDYDNGYLHYYAHLDDWIVNEGDMVWSGDTLGYVGNTGNAKNTPPHLHFGIYKNGSAVDPKPFIWKTQVPANAISLPQLINPRANGFAANLRTEPSSSSDILQDLKTAPVTIIGNTGNWYHVRTSAGLSGYMHKSVLVEQ</sequence>
<evidence type="ECO:0000313" key="5">
    <source>
        <dbReference type="Proteomes" id="UP000028980"/>
    </source>
</evidence>
<dbReference type="InterPro" id="IPR016047">
    <property type="entry name" value="M23ase_b-sheet_dom"/>
</dbReference>
<keyword evidence="1" id="KW-0812">Transmembrane</keyword>
<keyword evidence="1" id="KW-1133">Transmembrane helix</keyword>
<feature type="transmembrane region" description="Helical" evidence="1">
    <location>
        <begin position="7"/>
        <end position="26"/>
    </location>
</feature>
<accession>A0A081D6R6</accession>
<gene>
    <name evidence="4" type="ORF">JCM19296_190</name>
</gene>
<dbReference type="EMBL" id="BBLG01000001">
    <property type="protein sequence ID" value="GAK74612.1"/>
    <property type="molecule type" value="Genomic_DNA"/>
</dbReference>
<proteinExistence type="predicted"/>
<name>A0A081D6R6_NONUL</name>
<keyword evidence="1" id="KW-0472">Membrane</keyword>
<comment type="caution">
    <text evidence="4">The sequence shown here is derived from an EMBL/GenBank/DDBJ whole genome shotgun (WGS) entry which is preliminary data.</text>
</comment>
<feature type="domain" description="SH3b" evidence="3">
    <location>
        <begin position="322"/>
        <end position="370"/>
    </location>
</feature>
<dbReference type="Gene3D" id="2.30.30.40">
    <property type="entry name" value="SH3 Domains"/>
    <property type="match status" value="1"/>
</dbReference>
<feature type="domain" description="M23ase beta-sheet core" evidence="2">
    <location>
        <begin position="196"/>
        <end position="293"/>
    </location>
</feature>
<dbReference type="PANTHER" id="PTHR21666">
    <property type="entry name" value="PEPTIDASE-RELATED"/>
    <property type="match status" value="1"/>
</dbReference>
<protein>
    <submittedName>
        <fullName evidence="4">Peptidase</fullName>
    </submittedName>
</protein>
<dbReference type="CDD" id="cd12797">
    <property type="entry name" value="M23_peptidase"/>
    <property type="match status" value="1"/>
</dbReference>
<reference evidence="4 5" key="1">
    <citation type="journal article" date="2014" name="Genome Announc.">
        <title>Draft Genome Sequences of Marine Flavobacterium Nonlabens Strains NR17, NR24, NR27, NR32, NR33, and Ara13.</title>
        <authorList>
            <person name="Nakanishi M."/>
            <person name="Meirelles P."/>
            <person name="Suzuki R."/>
            <person name="Takatani N."/>
            <person name="Mino S."/>
            <person name="Suda W."/>
            <person name="Oshima K."/>
            <person name="Hattori M."/>
            <person name="Ohkuma M."/>
            <person name="Hosokawa M."/>
            <person name="Miyashita K."/>
            <person name="Thompson F.L."/>
            <person name="Niwa A."/>
            <person name="Sawabe T."/>
            <person name="Sawabe T."/>
        </authorList>
    </citation>
    <scope>NUCLEOTIDE SEQUENCE [LARGE SCALE GENOMIC DNA]</scope>
    <source>
        <strain evidence="5">JCM19296</strain>
    </source>
</reference>
<dbReference type="AlphaFoldDB" id="A0A081D6R6"/>
<dbReference type="SUPFAM" id="SSF51261">
    <property type="entry name" value="Duplicated hybrid motif"/>
    <property type="match status" value="1"/>
</dbReference>
<dbReference type="Pfam" id="PF08239">
    <property type="entry name" value="SH3_3"/>
    <property type="match status" value="1"/>
</dbReference>
<organism evidence="4 5">
    <name type="scientific">Nonlabens ulvanivorans</name>
    <name type="common">Persicivirga ulvanivorans</name>
    <dbReference type="NCBI Taxonomy" id="906888"/>
    <lineage>
        <taxon>Bacteria</taxon>
        <taxon>Pseudomonadati</taxon>
        <taxon>Bacteroidota</taxon>
        <taxon>Flavobacteriia</taxon>
        <taxon>Flavobacteriales</taxon>
        <taxon>Flavobacteriaceae</taxon>
        <taxon>Nonlabens</taxon>
    </lineage>
</organism>
<evidence type="ECO:0000259" key="2">
    <source>
        <dbReference type="Pfam" id="PF01551"/>
    </source>
</evidence>
<dbReference type="InterPro" id="IPR011055">
    <property type="entry name" value="Dup_hybrid_motif"/>
</dbReference>